<gene>
    <name evidence="1" type="ORF">BEK98_36015</name>
</gene>
<evidence type="ECO:0000313" key="1">
    <source>
        <dbReference type="EMBL" id="OXY89805.1"/>
    </source>
</evidence>
<organism evidence="1 2">
    <name type="scientific">Streptomyces diastatochromogenes</name>
    <dbReference type="NCBI Taxonomy" id="42236"/>
    <lineage>
        <taxon>Bacteria</taxon>
        <taxon>Bacillati</taxon>
        <taxon>Actinomycetota</taxon>
        <taxon>Actinomycetes</taxon>
        <taxon>Kitasatosporales</taxon>
        <taxon>Streptomycetaceae</taxon>
        <taxon>Streptomyces</taxon>
    </lineage>
</organism>
<name>A0A233S2E7_STRDA</name>
<dbReference type="OrthoDB" id="3483328at2"/>
<dbReference type="RefSeq" id="WP_094221124.1">
    <property type="nucleotide sequence ID" value="NZ_MCGQ01000041.1"/>
</dbReference>
<comment type="caution">
    <text evidence="1">The sequence shown here is derived from an EMBL/GenBank/DDBJ whole genome shotgun (WGS) entry which is preliminary data.</text>
</comment>
<keyword evidence="2" id="KW-1185">Reference proteome</keyword>
<dbReference type="Proteomes" id="UP000215483">
    <property type="component" value="Unassembled WGS sequence"/>
</dbReference>
<reference evidence="1 2" key="1">
    <citation type="submission" date="2016-07" db="EMBL/GenBank/DDBJ databases">
        <title>Draft genome of Streptomyces diastatochromogenes.</title>
        <authorList>
            <person name="Podduturi R."/>
            <person name="Lukassen M.B."/>
            <person name="Clausen N."/>
            <person name="Nielsen J.L."/>
            <person name="Jorgensen N.O."/>
        </authorList>
    </citation>
    <scope>NUCLEOTIDE SEQUENCE [LARGE SCALE GENOMIC DNA]</scope>
    <source>
        <strain evidence="1 2">DSM 40608</strain>
    </source>
</reference>
<dbReference type="EMBL" id="MCGQ01000041">
    <property type="protein sequence ID" value="OXY89805.1"/>
    <property type="molecule type" value="Genomic_DNA"/>
</dbReference>
<protein>
    <submittedName>
        <fullName evidence="1">Uncharacterized protein</fullName>
    </submittedName>
</protein>
<evidence type="ECO:0000313" key="2">
    <source>
        <dbReference type="Proteomes" id="UP000215483"/>
    </source>
</evidence>
<sequence>MLAGAGLAVVAVGAVVACQPADLGSAAVAYTTDKTATDELRRQHVNVSWLTCTGNYGNSRTPTRSPSPTRTTVVNVDCQGQTGDGRKITVAGIVTSAVDGACVRGDLTARVERKQVFHVGGLGNCKATPGPTFAPPVTYRPSGGQPTVTVTVTRTIWCKGDPTCWPAQGK</sequence>
<proteinExistence type="predicted"/>
<dbReference type="AlphaFoldDB" id="A0A233S2E7"/>
<accession>A0A233S2E7</accession>